<keyword evidence="1" id="KW-0805">Transcription regulation</keyword>
<name>A0A7Z2T686_9VIBR</name>
<evidence type="ECO:0000256" key="2">
    <source>
        <dbReference type="ARBA" id="ARBA00023125"/>
    </source>
</evidence>
<dbReference type="InterPro" id="IPR032687">
    <property type="entry name" value="AraC-type_N"/>
</dbReference>
<keyword evidence="3" id="KW-0804">Transcription</keyword>
<dbReference type="SMART" id="SM00342">
    <property type="entry name" value="HTH_ARAC"/>
    <property type="match status" value="1"/>
</dbReference>
<dbReference type="Proteomes" id="UP000464262">
    <property type="component" value="Chromosome 2"/>
</dbReference>
<proteinExistence type="predicted"/>
<dbReference type="KEGG" id="vas:GT360_16095"/>
<gene>
    <name evidence="5" type="ORF">GT360_16095</name>
</gene>
<evidence type="ECO:0000313" key="5">
    <source>
        <dbReference type="EMBL" id="QIA65082.1"/>
    </source>
</evidence>
<organism evidence="5 6">
    <name type="scientific">Vibrio astriarenae</name>
    <dbReference type="NCBI Taxonomy" id="1481923"/>
    <lineage>
        <taxon>Bacteria</taxon>
        <taxon>Pseudomonadati</taxon>
        <taxon>Pseudomonadota</taxon>
        <taxon>Gammaproteobacteria</taxon>
        <taxon>Vibrionales</taxon>
        <taxon>Vibrionaceae</taxon>
        <taxon>Vibrio</taxon>
    </lineage>
</organism>
<feature type="domain" description="HTH araC/xylS-type" evidence="4">
    <location>
        <begin position="233"/>
        <end position="330"/>
    </location>
</feature>
<sequence>MKRAEKFVIPNSWRVMFNDLGISLQAALGYAQLPIGLFDQTKIQLSPSQYFQFWDGIERAAQDRGIELPLKLAEVMSFECFDAPIFTAICSPNLNAAMKRLQAYKPLIGPMIMDLEFTDSETKLELSCYGYEGERPRTFNLTELVFFTQLARLATRKHIKPVEIVLPTMPSDIEAYQEYFGCEISQGTKTAISFDAKDAKTPFLTNNQTMLGVLETEVKKQLDAISEFQATSARVYEHLMDILPQGESSIEVVASNMAMSKRTLQRKLAAEGKSYQAILNQVREDLAHYYLTKTDLPIAEVSFLLGFQETNSFTRAYTAWAGVSPTQVRN</sequence>
<dbReference type="GO" id="GO:0003700">
    <property type="term" value="F:DNA-binding transcription factor activity"/>
    <property type="evidence" value="ECO:0007669"/>
    <property type="project" value="InterPro"/>
</dbReference>
<accession>A0A7Z2T686</accession>
<dbReference type="SUPFAM" id="SSF46689">
    <property type="entry name" value="Homeodomain-like"/>
    <property type="match status" value="1"/>
</dbReference>
<dbReference type="GO" id="GO:0000976">
    <property type="term" value="F:transcription cis-regulatory region binding"/>
    <property type="evidence" value="ECO:0007669"/>
    <property type="project" value="TreeGrafter"/>
</dbReference>
<evidence type="ECO:0000313" key="6">
    <source>
        <dbReference type="Proteomes" id="UP000464262"/>
    </source>
</evidence>
<dbReference type="RefSeq" id="WP_164649981.1">
    <property type="nucleotide sequence ID" value="NZ_CP047476.1"/>
</dbReference>
<keyword evidence="2" id="KW-0238">DNA-binding</keyword>
<dbReference type="Pfam" id="PF12833">
    <property type="entry name" value="HTH_18"/>
    <property type="match status" value="1"/>
</dbReference>
<dbReference type="PANTHER" id="PTHR47894:SF1">
    <property type="entry name" value="HTH-TYPE TRANSCRIPTIONAL REGULATOR VQSM"/>
    <property type="match status" value="1"/>
</dbReference>
<dbReference type="GO" id="GO:0005829">
    <property type="term" value="C:cytosol"/>
    <property type="evidence" value="ECO:0007669"/>
    <property type="project" value="TreeGrafter"/>
</dbReference>
<dbReference type="PROSITE" id="PS01124">
    <property type="entry name" value="HTH_ARAC_FAMILY_2"/>
    <property type="match status" value="1"/>
</dbReference>
<evidence type="ECO:0000256" key="3">
    <source>
        <dbReference type="ARBA" id="ARBA00023163"/>
    </source>
</evidence>
<keyword evidence="6" id="KW-1185">Reference proteome</keyword>
<dbReference type="InterPro" id="IPR009057">
    <property type="entry name" value="Homeodomain-like_sf"/>
</dbReference>
<reference evidence="5 6" key="1">
    <citation type="submission" date="2020-01" db="EMBL/GenBank/DDBJ databases">
        <title>Whole genome and functional gene identification of agarase of Vibrio HN897.</title>
        <authorList>
            <person name="Liu Y."/>
            <person name="Zhao Z."/>
        </authorList>
    </citation>
    <scope>NUCLEOTIDE SEQUENCE [LARGE SCALE GENOMIC DNA]</scope>
    <source>
        <strain evidence="5 6">HN897</strain>
    </source>
</reference>
<dbReference type="PANTHER" id="PTHR47894">
    <property type="entry name" value="HTH-TYPE TRANSCRIPTIONAL REGULATOR GADX"/>
    <property type="match status" value="1"/>
</dbReference>
<dbReference type="EMBL" id="CP047476">
    <property type="protein sequence ID" value="QIA65082.1"/>
    <property type="molecule type" value="Genomic_DNA"/>
</dbReference>
<dbReference type="Pfam" id="PF12625">
    <property type="entry name" value="Arabinose_bd"/>
    <property type="match status" value="1"/>
</dbReference>
<dbReference type="Gene3D" id="1.10.10.60">
    <property type="entry name" value="Homeodomain-like"/>
    <property type="match status" value="1"/>
</dbReference>
<protein>
    <submittedName>
        <fullName evidence="5">Helix-turn-helix domain-containing protein</fullName>
    </submittedName>
</protein>
<evidence type="ECO:0000256" key="1">
    <source>
        <dbReference type="ARBA" id="ARBA00023015"/>
    </source>
</evidence>
<dbReference type="AlphaFoldDB" id="A0A7Z2T686"/>
<dbReference type="InterPro" id="IPR018060">
    <property type="entry name" value="HTH_AraC"/>
</dbReference>
<evidence type="ECO:0000259" key="4">
    <source>
        <dbReference type="PROSITE" id="PS01124"/>
    </source>
</evidence>